<reference evidence="14 15" key="1">
    <citation type="submission" date="2018-11" db="EMBL/GenBank/DDBJ databases">
        <title>Genome sequence of Apiotrichum porosum DSM 27194.</title>
        <authorList>
            <person name="Aliyu H."/>
            <person name="Gorte O."/>
            <person name="Ochsenreither K."/>
        </authorList>
    </citation>
    <scope>NUCLEOTIDE SEQUENCE [LARGE SCALE GENOMIC DNA]</scope>
    <source>
        <strain evidence="14 15">DSM 27194</strain>
    </source>
</reference>
<evidence type="ECO:0000256" key="7">
    <source>
        <dbReference type="ARBA" id="ARBA00022737"/>
    </source>
</evidence>
<evidence type="ECO:0000256" key="5">
    <source>
        <dbReference type="ARBA" id="ARBA00022602"/>
    </source>
</evidence>
<keyword evidence="5" id="KW-0637">Prenyltransferase</keyword>
<dbReference type="Proteomes" id="UP000279236">
    <property type="component" value="Unassembled WGS sequence"/>
</dbReference>
<dbReference type="EMBL" id="RSCE01000015">
    <property type="protein sequence ID" value="RSH77662.1"/>
    <property type="molecule type" value="Genomic_DNA"/>
</dbReference>
<evidence type="ECO:0000256" key="10">
    <source>
        <dbReference type="ARBA" id="ARBA00041392"/>
    </source>
</evidence>
<proteinExistence type="inferred from homology"/>
<dbReference type="InterPro" id="IPR002088">
    <property type="entry name" value="Prenyl_trans_a"/>
</dbReference>
<dbReference type="Gene3D" id="1.25.40.120">
    <property type="entry name" value="Protein prenylyltransferase"/>
    <property type="match status" value="1"/>
</dbReference>
<keyword evidence="6 14" id="KW-0808">Transferase</keyword>
<evidence type="ECO:0000313" key="15">
    <source>
        <dbReference type="Proteomes" id="UP000279236"/>
    </source>
</evidence>
<organism evidence="14 15">
    <name type="scientific">Apiotrichum porosum</name>
    <dbReference type="NCBI Taxonomy" id="105984"/>
    <lineage>
        <taxon>Eukaryota</taxon>
        <taxon>Fungi</taxon>
        <taxon>Dikarya</taxon>
        <taxon>Basidiomycota</taxon>
        <taxon>Agaricomycotina</taxon>
        <taxon>Tremellomycetes</taxon>
        <taxon>Trichosporonales</taxon>
        <taxon>Trichosporonaceae</taxon>
        <taxon>Apiotrichum</taxon>
    </lineage>
</organism>
<accession>A0A427XFR5</accession>
<evidence type="ECO:0000256" key="12">
    <source>
        <dbReference type="ARBA" id="ARBA00043086"/>
    </source>
</evidence>
<evidence type="ECO:0000256" key="8">
    <source>
        <dbReference type="ARBA" id="ARBA00022842"/>
    </source>
</evidence>
<evidence type="ECO:0000256" key="1">
    <source>
        <dbReference type="ARBA" id="ARBA00001946"/>
    </source>
</evidence>
<evidence type="ECO:0000256" key="4">
    <source>
        <dbReference type="ARBA" id="ARBA00012702"/>
    </source>
</evidence>
<comment type="caution">
    <text evidence="14">The sequence shown here is derived from an EMBL/GenBank/DDBJ whole genome shotgun (WGS) entry which is preliminary data.</text>
</comment>
<dbReference type="AlphaFoldDB" id="A0A427XFR5"/>
<dbReference type="Pfam" id="PF01239">
    <property type="entry name" value="PPTA"/>
    <property type="match status" value="4"/>
</dbReference>
<dbReference type="GO" id="GO:0005953">
    <property type="term" value="C:CAAX-protein geranylgeranyltransferase complex"/>
    <property type="evidence" value="ECO:0007669"/>
    <property type="project" value="TreeGrafter"/>
</dbReference>
<keyword evidence="7" id="KW-0677">Repeat</keyword>
<dbReference type="SUPFAM" id="SSF48439">
    <property type="entry name" value="Protein prenylyltransferase"/>
    <property type="match status" value="1"/>
</dbReference>
<dbReference type="GO" id="GO:0005965">
    <property type="term" value="C:protein farnesyltransferase complex"/>
    <property type="evidence" value="ECO:0007669"/>
    <property type="project" value="TreeGrafter"/>
</dbReference>
<keyword evidence="15" id="KW-1185">Reference proteome</keyword>
<evidence type="ECO:0000256" key="9">
    <source>
        <dbReference type="ARBA" id="ARBA00040965"/>
    </source>
</evidence>
<evidence type="ECO:0000313" key="14">
    <source>
        <dbReference type="EMBL" id="RSH77662.1"/>
    </source>
</evidence>
<dbReference type="PANTHER" id="PTHR11129">
    <property type="entry name" value="PROTEIN FARNESYLTRANSFERASE ALPHA SUBUNIT/RAB GERANYLGERANYL TRANSFERASE ALPHA SUBUNIT"/>
    <property type="match status" value="1"/>
</dbReference>
<protein>
    <recommendedName>
        <fullName evidence="9">Protein farnesyltransferase/geranylgeranyltransferase type-1 subunit alpha</fullName>
        <ecNumber evidence="4">2.5.1.58</ecNumber>
        <ecNumber evidence="3">2.5.1.59</ecNumber>
    </recommendedName>
    <alternativeName>
        <fullName evidence="12">CAAX farnesyltransferase subunit alpha</fullName>
    </alternativeName>
    <alternativeName>
        <fullName evidence="11">FTase-alpha</fullName>
    </alternativeName>
    <alternativeName>
        <fullName evidence="10">Ras proteins prenyltransferase subunit alpha</fullName>
    </alternativeName>
    <alternativeName>
        <fullName evidence="13">Type I protein geranyl-geranyltransferase subunit alpha</fullName>
    </alternativeName>
</protein>
<dbReference type="PROSITE" id="PS51147">
    <property type="entry name" value="PFTA"/>
    <property type="match status" value="4"/>
</dbReference>
<dbReference type="GeneID" id="39587766"/>
<evidence type="ECO:0000256" key="6">
    <source>
        <dbReference type="ARBA" id="ARBA00022679"/>
    </source>
</evidence>
<comment type="similarity">
    <text evidence="2">Belongs to the protein prenyltransferase subunit alpha family.</text>
</comment>
<sequence length="336" mass="38024">MDAYIPLGQRGEWADLEPVPQNDGPNALVPIMYTEEYRDSMDYFRAAKAKDEKSERVLDLTENIIRLNPAHYTVWQYRFATLLALQKDLNVELELMNEFARENLKSYQVWHHRLLLLTHLSPADPQSEIDFIHASLGPDPKNYHTWAYLHWLYSHFGDLGRITAQKWADELTWCEEMIADDGRNNSAWGWRWFLRMARPGATAAQDGGHEEIAYAVREIHRIPHNASAWNYLRGLIRSLSAQRAELVPILAPYMTGAAVDLPADNADATASWPARTAPLGEETPTPIPLALEFLGDALIESGKLGDAASVFAQLGDEVDKMHSAYWGLRKAECVNA</sequence>
<dbReference type="PANTHER" id="PTHR11129:SF1">
    <property type="entry name" value="PROTEIN FARNESYLTRANSFERASE_GERANYLGERANYLTRANSFERASE TYPE-1 SUBUNIT ALPHA"/>
    <property type="match status" value="1"/>
</dbReference>
<dbReference type="STRING" id="105984.A0A427XFR5"/>
<dbReference type="OrthoDB" id="10255768at2759"/>
<dbReference type="EC" id="2.5.1.58" evidence="4"/>
<evidence type="ECO:0000256" key="2">
    <source>
        <dbReference type="ARBA" id="ARBA00006734"/>
    </source>
</evidence>
<gene>
    <name evidence="14" type="primary">RAM2</name>
    <name evidence="14" type="ORF">EHS24_003223</name>
</gene>
<keyword evidence="8" id="KW-0460">Magnesium</keyword>
<dbReference type="EC" id="2.5.1.59" evidence="3"/>
<dbReference type="GO" id="GO:0004662">
    <property type="term" value="F:CAAX-protein geranylgeranyltransferase activity"/>
    <property type="evidence" value="ECO:0007669"/>
    <property type="project" value="UniProtKB-EC"/>
</dbReference>
<evidence type="ECO:0000256" key="13">
    <source>
        <dbReference type="ARBA" id="ARBA00043219"/>
    </source>
</evidence>
<dbReference type="GO" id="GO:0004660">
    <property type="term" value="F:protein farnesyltransferase activity"/>
    <property type="evidence" value="ECO:0007669"/>
    <property type="project" value="UniProtKB-EC"/>
</dbReference>
<evidence type="ECO:0000256" key="11">
    <source>
        <dbReference type="ARBA" id="ARBA00042436"/>
    </source>
</evidence>
<name>A0A427XFR5_9TREE</name>
<comment type="cofactor">
    <cofactor evidence="1">
        <name>Mg(2+)</name>
        <dbReference type="ChEBI" id="CHEBI:18420"/>
    </cofactor>
</comment>
<dbReference type="RefSeq" id="XP_028472809.1">
    <property type="nucleotide sequence ID" value="XM_028618921.1"/>
</dbReference>
<evidence type="ECO:0000256" key="3">
    <source>
        <dbReference type="ARBA" id="ARBA00012700"/>
    </source>
</evidence>